<reference evidence="7 8" key="1">
    <citation type="submission" date="2016-07" db="EMBL/GenBank/DDBJ databases">
        <title>Draft genome of the white-rot fungus Obba rivulosa 3A-2.</title>
        <authorList>
            <consortium name="DOE Joint Genome Institute"/>
            <person name="Miettinen O."/>
            <person name="Riley R."/>
            <person name="Acob R."/>
            <person name="Barry K."/>
            <person name="Cullen D."/>
            <person name="De Vries R."/>
            <person name="Hainaut M."/>
            <person name="Hatakka A."/>
            <person name="Henrissat B."/>
            <person name="Hilden K."/>
            <person name="Kuo R."/>
            <person name="Labutti K."/>
            <person name="Lipzen A."/>
            <person name="Makela M.R."/>
            <person name="Sandor L."/>
            <person name="Spatafora J.W."/>
            <person name="Grigoriev I.V."/>
            <person name="Hibbett D.S."/>
        </authorList>
    </citation>
    <scope>NUCLEOTIDE SEQUENCE [LARGE SCALE GENOMIC DNA]</scope>
    <source>
        <strain evidence="7 8">3A-2</strain>
    </source>
</reference>
<dbReference type="AlphaFoldDB" id="A0A8E2DUR7"/>
<evidence type="ECO:0000313" key="7">
    <source>
        <dbReference type="EMBL" id="OCH96208.1"/>
    </source>
</evidence>
<dbReference type="GO" id="GO:0006890">
    <property type="term" value="P:retrograde vesicle-mediated transport, Golgi to endoplasmic reticulum"/>
    <property type="evidence" value="ECO:0007669"/>
    <property type="project" value="InterPro"/>
</dbReference>
<dbReference type="Pfam" id="PF08314">
    <property type="entry name" value="Sec39"/>
    <property type="match status" value="1"/>
</dbReference>
<dbReference type="InterPro" id="IPR005155">
    <property type="entry name" value="UPF0113_PUA"/>
</dbReference>
<dbReference type="SMART" id="SM00359">
    <property type="entry name" value="PUA"/>
    <property type="match status" value="1"/>
</dbReference>
<dbReference type="Pfam" id="PF03657">
    <property type="entry name" value="UPF0113"/>
    <property type="match status" value="1"/>
</dbReference>
<dbReference type="InterPro" id="IPR015947">
    <property type="entry name" value="PUA-like_sf"/>
</dbReference>
<feature type="compositionally biased region" description="Acidic residues" evidence="5">
    <location>
        <begin position="214"/>
        <end position="223"/>
    </location>
</feature>
<dbReference type="GO" id="GO:0070939">
    <property type="term" value="C:Dsl1/NZR complex"/>
    <property type="evidence" value="ECO:0007669"/>
    <property type="project" value="TreeGrafter"/>
</dbReference>
<keyword evidence="2" id="KW-0813">Transport</keyword>
<evidence type="ECO:0000256" key="5">
    <source>
        <dbReference type="SAM" id="MobiDB-lite"/>
    </source>
</evidence>
<dbReference type="OrthoDB" id="27490at2759"/>
<dbReference type="Gene3D" id="3.10.450.220">
    <property type="match status" value="1"/>
</dbReference>
<evidence type="ECO:0000259" key="6">
    <source>
        <dbReference type="SMART" id="SM00359"/>
    </source>
</evidence>
<feature type="compositionally biased region" description="Basic and acidic residues" evidence="5">
    <location>
        <begin position="1047"/>
        <end position="1058"/>
    </location>
</feature>
<dbReference type="GO" id="GO:0003723">
    <property type="term" value="F:RNA binding"/>
    <property type="evidence" value="ECO:0007669"/>
    <property type="project" value="InterPro"/>
</dbReference>
<feature type="compositionally biased region" description="Polar residues" evidence="5">
    <location>
        <begin position="200"/>
        <end position="213"/>
    </location>
</feature>
<dbReference type="SUPFAM" id="SSF88802">
    <property type="entry name" value="Pre-PUA domain"/>
    <property type="match status" value="1"/>
</dbReference>
<name>A0A8E2DUR7_9APHY</name>
<proteinExistence type="predicted"/>
<dbReference type="GO" id="GO:0015031">
    <property type="term" value="P:protein transport"/>
    <property type="evidence" value="ECO:0007669"/>
    <property type="project" value="UniProtKB-KW"/>
</dbReference>
<feature type="domain" description="PUA" evidence="6">
    <location>
        <begin position="44"/>
        <end position="120"/>
    </location>
</feature>
<feature type="compositionally biased region" description="Basic and acidic residues" evidence="5">
    <location>
        <begin position="224"/>
        <end position="233"/>
    </location>
</feature>
<dbReference type="PROSITE" id="PS50890">
    <property type="entry name" value="PUA"/>
    <property type="match status" value="1"/>
</dbReference>
<protein>
    <recommendedName>
        <fullName evidence="6">PUA domain-containing protein</fullName>
    </recommendedName>
</protein>
<accession>A0A8E2DUR7</accession>
<comment type="subcellular location">
    <subcellularLocation>
        <location evidence="1">Endoplasmic reticulum</location>
    </subcellularLocation>
</comment>
<dbReference type="InterPro" id="IPR002478">
    <property type="entry name" value="PUA"/>
</dbReference>
<dbReference type="PANTHER" id="PTHR15922">
    <property type="entry name" value="NEUROBLASTOMA-AMPLIFIED SEQUENCE"/>
    <property type="match status" value="1"/>
</dbReference>
<dbReference type="Gene3D" id="2.30.130.10">
    <property type="entry name" value="PUA domain"/>
    <property type="match status" value="1"/>
</dbReference>
<evidence type="ECO:0000256" key="4">
    <source>
        <dbReference type="ARBA" id="ARBA00022927"/>
    </source>
</evidence>
<dbReference type="PANTHER" id="PTHR15922:SF2">
    <property type="entry name" value="NBAS SUBUNIT OF NRZ TETHERING COMPLEX"/>
    <property type="match status" value="1"/>
</dbReference>
<gene>
    <name evidence="7" type="ORF">OBBRIDRAFT_718939</name>
</gene>
<dbReference type="SUPFAM" id="SSF88697">
    <property type="entry name" value="PUA domain-like"/>
    <property type="match status" value="1"/>
</dbReference>
<feature type="region of interest" description="Disordered" evidence="5">
    <location>
        <begin position="1036"/>
        <end position="1070"/>
    </location>
</feature>
<keyword evidence="3" id="KW-0256">Endoplasmic reticulum</keyword>
<feature type="region of interest" description="Disordered" evidence="5">
    <location>
        <begin position="199"/>
        <end position="233"/>
    </location>
</feature>
<dbReference type="CDD" id="cd21151">
    <property type="entry name" value="PUA_Nip7-like"/>
    <property type="match status" value="1"/>
</dbReference>
<dbReference type="EMBL" id="KV722332">
    <property type="protein sequence ID" value="OCH96208.1"/>
    <property type="molecule type" value="Genomic_DNA"/>
</dbReference>
<keyword evidence="4" id="KW-0653">Protein transport</keyword>
<keyword evidence="8" id="KW-1185">Reference proteome</keyword>
<dbReference type="FunFam" id="2.30.130.10:FF:000002">
    <property type="entry name" value="60S ribosome subunit biogenesis protein NIP7 homolog"/>
    <property type="match status" value="1"/>
</dbReference>
<dbReference type="GO" id="GO:0000149">
    <property type="term" value="F:SNARE binding"/>
    <property type="evidence" value="ECO:0007669"/>
    <property type="project" value="TreeGrafter"/>
</dbReference>
<dbReference type="Proteomes" id="UP000250043">
    <property type="component" value="Unassembled WGS sequence"/>
</dbReference>
<organism evidence="7 8">
    <name type="scientific">Obba rivulosa</name>
    <dbReference type="NCBI Taxonomy" id="1052685"/>
    <lineage>
        <taxon>Eukaryota</taxon>
        <taxon>Fungi</taxon>
        <taxon>Dikarya</taxon>
        <taxon>Basidiomycota</taxon>
        <taxon>Agaricomycotina</taxon>
        <taxon>Agaricomycetes</taxon>
        <taxon>Polyporales</taxon>
        <taxon>Gelatoporiaceae</taxon>
        <taxon>Obba</taxon>
    </lineage>
</organism>
<evidence type="ECO:0000256" key="2">
    <source>
        <dbReference type="ARBA" id="ARBA00022448"/>
    </source>
</evidence>
<dbReference type="InterPro" id="IPR036974">
    <property type="entry name" value="PUA_sf"/>
</dbReference>
<dbReference type="InterPro" id="IPR013244">
    <property type="entry name" value="Sec39_domain"/>
</dbReference>
<evidence type="ECO:0000313" key="8">
    <source>
        <dbReference type="Proteomes" id="UP000250043"/>
    </source>
</evidence>
<evidence type="ECO:0000256" key="1">
    <source>
        <dbReference type="ARBA" id="ARBA00004240"/>
    </source>
</evidence>
<sequence length="1166" mass="129432">MRLGISVARPNMVSLGTCFGKFSKSGKFKLHITALDYLAQYAKYKVWIKPNGEMPFLYGNHVLKAHLGRITEDTPEHQGVVVYSMNDVPLGFGVTARSTVDTRKIDPTAIIVFHQSARMHVSDGSMASAATPTSEDICTQWTRLADDEITADTVERLLKPIQDDLWVAAACLDRTVEDSTVQRSLLDVGIEKTTPALVRSKSTYDNSGGSTAETSDEAEENTDPDLRNNARADERKRHTSLLSYFAEEPADAQLCRIRAVLLERLDRLNTFVEICKEAPATADDAEDGVVEDEWEDDPWGEGVNNAAAASTTSNPTEPPLPLTIFLTADVLHIACSLASLGQPAALGILIRRHGSRLWPYRFTILDSIPEHALSSEFQELLPAYDASSDSETKPEFEPWRTELDFSETRSLKDILHESGVSLNVAGQASDAEGVPSRPEPLTGAELSAWYQDKADLLISSTGMVDASLALVQHAASQGIPGLDELGEELSLFARLVYDAAHRPESVDEWTLARWKSMDPPTVVRTYLAQSSPKTVAKDIVRFVMPYLFVLESRAERAGHPDPSLPNQLFYDYILRAPLDIVAAIFEASKPTLPPTQRLLKNDEDMVRLALACLYGSDRLEEWPVMSRIFECLPAWEAPSEDEDEADEAETTIASLGAFVTPSTTRPRCTPADLLLFFKPLPLSALSYALDVLDAHLESGEILARWSVPAPLRWFLQSNGNITEQRSWANRMARRAGGAEDKLDTQDDWEWLLEDMLKLSGSGENVSRGAFCLLSRDDIVRIFFSGLLSTGRFDIAKAMLRSTSLDLSLDANVIEDICLTCSQEFYENATSGNYHFGDMKLAHDCLDIPSPSPRLIQEKEFIEATSRLCSFNLTSRDGTPITPLEIRLTKDRLSLVSRVLSSNHDAYKHTQVILDLVYKLGFRDDAVAEVKTLAMLVDTALQAEDFARAYETSERMVKTVLGLRSAASYQDIDDSKVQEASEVCWVVCFQLARHPEFNDVQKKLMLMGRALELCPADKLHDVLPAWHRLEETDLEERRGRMPTRRGGRPRDLSPRDLSPRKRAPRRLDAAPSLTARLQQLRMPDLHLPHSPLHTPDAAALANKAFSLAANLPFSVGSRGRTYLMEDHGRSPSRDGSRTRLDGVEVSAQASRVLQKGIGWLLGADDDN</sequence>
<evidence type="ECO:0000256" key="3">
    <source>
        <dbReference type="ARBA" id="ARBA00022824"/>
    </source>
</evidence>